<evidence type="ECO:0000313" key="2">
    <source>
        <dbReference type="Proteomes" id="UP001215598"/>
    </source>
</evidence>
<protein>
    <submittedName>
        <fullName evidence="1">Uncharacterized protein</fullName>
    </submittedName>
</protein>
<dbReference type="AlphaFoldDB" id="A0AAD7JC10"/>
<sequence length="213" mass="23071">MVAPNCAVFGSTSSLASPRKPSGRCMRCVAVFPCLCADHHPSLVNLFYGIPRKPSVCCKRRVNVFPCLSADHHPPMTFFAQPLLWHPQQALRVPRVPRRRLSSSLPHTARSPIFLHPNCPMSFPSSPPCTASAASTSSLVAATDPAVTNFFRSISPLASPASHPCAASAASTSFLVVAADRDTPRLFSVELLAGILRIHSVRRGRRVNLLARR</sequence>
<accession>A0AAD7JC10</accession>
<evidence type="ECO:0000313" key="1">
    <source>
        <dbReference type="EMBL" id="KAJ7761423.1"/>
    </source>
</evidence>
<proteinExistence type="predicted"/>
<dbReference type="EMBL" id="JARKIB010000035">
    <property type="protein sequence ID" value="KAJ7761423.1"/>
    <property type="molecule type" value="Genomic_DNA"/>
</dbReference>
<dbReference type="Proteomes" id="UP001215598">
    <property type="component" value="Unassembled WGS sequence"/>
</dbReference>
<name>A0AAD7JC10_9AGAR</name>
<comment type="caution">
    <text evidence="1">The sequence shown here is derived from an EMBL/GenBank/DDBJ whole genome shotgun (WGS) entry which is preliminary data.</text>
</comment>
<reference evidence="1" key="1">
    <citation type="submission" date="2023-03" db="EMBL/GenBank/DDBJ databases">
        <title>Massive genome expansion in bonnet fungi (Mycena s.s.) driven by repeated elements and novel gene families across ecological guilds.</title>
        <authorList>
            <consortium name="Lawrence Berkeley National Laboratory"/>
            <person name="Harder C.B."/>
            <person name="Miyauchi S."/>
            <person name="Viragh M."/>
            <person name="Kuo A."/>
            <person name="Thoen E."/>
            <person name="Andreopoulos B."/>
            <person name="Lu D."/>
            <person name="Skrede I."/>
            <person name="Drula E."/>
            <person name="Henrissat B."/>
            <person name="Morin E."/>
            <person name="Kohler A."/>
            <person name="Barry K."/>
            <person name="LaButti K."/>
            <person name="Morin E."/>
            <person name="Salamov A."/>
            <person name="Lipzen A."/>
            <person name="Mereny Z."/>
            <person name="Hegedus B."/>
            <person name="Baldrian P."/>
            <person name="Stursova M."/>
            <person name="Weitz H."/>
            <person name="Taylor A."/>
            <person name="Grigoriev I.V."/>
            <person name="Nagy L.G."/>
            <person name="Martin F."/>
            <person name="Kauserud H."/>
        </authorList>
    </citation>
    <scope>NUCLEOTIDE SEQUENCE</scope>
    <source>
        <strain evidence="1">CBHHK182m</strain>
    </source>
</reference>
<keyword evidence="2" id="KW-1185">Reference proteome</keyword>
<gene>
    <name evidence="1" type="ORF">B0H16DRAFT_548523</name>
</gene>
<organism evidence="1 2">
    <name type="scientific">Mycena metata</name>
    <dbReference type="NCBI Taxonomy" id="1033252"/>
    <lineage>
        <taxon>Eukaryota</taxon>
        <taxon>Fungi</taxon>
        <taxon>Dikarya</taxon>
        <taxon>Basidiomycota</taxon>
        <taxon>Agaricomycotina</taxon>
        <taxon>Agaricomycetes</taxon>
        <taxon>Agaricomycetidae</taxon>
        <taxon>Agaricales</taxon>
        <taxon>Marasmiineae</taxon>
        <taxon>Mycenaceae</taxon>
        <taxon>Mycena</taxon>
    </lineage>
</organism>